<evidence type="ECO:0000313" key="1">
    <source>
        <dbReference type="EMBL" id="CAB4561310.1"/>
    </source>
</evidence>
<dbReference type="EMBL" id="CAEZTN010000001">
    <property type="protein sequence ID" value="CAB4561310.1"/>
    <property type="molecule type" value="Genomic_DNA"/>
</dbReference>
<dbReference type="Pfam" id="PF11290">
    <property type="entry name" value="DUF3090"/>
    <property type="match status" value="1"/>
</dbReference>
<organism evidence="1">
    <name type="scientific">freshwater metagenome</name>
    <dbReference type="NCBI Taxonomy" id="449393"/>
    <lineage>
        <taxon>unclassified sequences</taxon>
        <taxon>metagenomes</taxon>
        <taxon>ecological metagenomes</taxon>
    </lineage>
</organism>
<reference evidence="1" key="1">
    <citation type="submission" date="2020-05" db="EMBL/GenBank/DDBJ databases">
        <authorList>
            <person name="Chiriac C."/>
            <person name="Salcher M."/>
            <person name="Ghai R."/>
            <person name="Kavagutti S V."/>
        </authorList>
    </citation>
    <scope>NUCLEOTIDE SEQUENCE</scope>
</reference>
<dbReference type="InterPro" id="IPR021441">
    <property type="entry name" value="DUF3090"/>
</dbReference>
<accession>A0A6J6DBD6</accession>
<dbReference type="AlphaFoldDB" id="A0A6J6DBD6"/>
<sequence>MRYEVVDPDRFIVGTVGAPGERAFYVQAKKDRQVFSVAIEKDQVRAIVSRLEIIIAGVKRANPFELLEPMPIDDEALDSPVDSLFVTGAISISWDDQMKIVNFEFYEATSQEGQDDTEVLALSISLGSAQSFVNRSKAVVNAGRLPCPFCSIPIDPRGHLCPRANGYKR</sequence>
<dbReference type="NCBIfam" id="TIGR03847">
    <property type="entry name" value="conserved hypothetical protein"/>
    <property type="match status" value="1"/>
</dbReference>
<protein>
    <submittedName>
        <fullName evidence="1">Unannotated protein</fullName>
    </submittedName>
</protein>
<proteinExistence type="predicted"/>
<gene>
    <name evidence="1" type="ORF">UFOPK1689_00040</name>
</gene>
<name>A0A6J6DBD6_9ZZZZ</name>